<evidence type="ECO:0000313" key="12">
    <source>
        <dbReference type="Proteomes" id="UP000294641"/>
    </source>
</evidence>
<dbReference type="EMBL" id="UGNP01000001">
    <property type="protein sequence ID" value="STX10682.1"/>
    <property type="molecule type" value="Genomic_DNA"/>
</dbReference>
<feature type="domain" description="tRNA/rRNA methyltransferase SpoU type" evidence="8">
    <location>
        <begin position="3"/>
        <end position="145"/>
    </location>
</feature>
<feature type="binding site" evidence="6 7">
    <location>
        <position position="125"/>
    </location>
    <ligand>
        <name>S-adenosyl-L-methionine</name>
        <dbReference type="ChEBI" id="CHEBI:59789"/>
    </ligand>
</feature>
<protein>
    <recommendedName>
        <fullName evidence="6">Putative tRNA (cytidine(34)-2'-O)-methyltransferase</fullName>
        <ecNumber evidence="6">2.1.1.207</ecNumber>
    </recommendedName>
    <alternativeName>
        <fullName evidence="6">tRNA (cytidine/uridine-2'-O-)-methyltransferase</fullName>
    </alternativeName>
</protein>
<evidence type="ECO:0000256" key="5">
    <source>
        <dbReference type="ARBA" id="ARBA00022694"/>
    </source>
</evidence>
<evidence type="ECO:0000313" key="10">
    <source>
        <dbReference type="EMBL" id="TDR43428.1"/>
    </source>
</evidence>
<dbReference type="NCBIfam" id="TIGR00185">
    <property type="entry name" value="tRNA_yibK_trmL"/>
    <property type="match status" value="1"/>
</dbReference>
<evidence type="ECO:0000256" key="2">
    <source>
        <dbReference type="ARBA" id="ARBA00022603"/>
    </source>
</evidence>
<keyword evidence="2 6" id="KW-0489">Methyltransferase</keyword>
<evidence type="ECO:0000313" key="11">
    <source>
        <dbReference type="Proteomes" id="UP000254330"/>
    </source>
</evidence>
<dbReference type="GO" id="GO:0005737">
    <property type="term" value="C:cytoplasm"/>
    <property type="evidence" value="ECO:0007669"/>
    <property type="project" value="UniProtKB-SubCell"/>
</dbReference>
<reference evidence="10 12" key="2">
    <citation type="submission" date="2019-03" db="EMBL/GenBank/DDBJ databases">
        <title>Genomic Encyclopedia of Type Strains, Phase IV (KMG-IV): sequencing the most valuable type-strain genomes for metagenomic binning, comparative biology and taxonomic classification.</title>
        <authorList>
            <person name="Goeker M."/>
        </authorList>
    </citation>
    <scope>NUCLEOTIDE SEQUENCE [LARGE SCALE GENOMIC DNA]</scope>
    <source>
        <strain evidence="10 12">DSM 20580</strain>
    </source>
</reference>
<accession>A0A8B4QDA8</accession>
<dbReference type="GO" id="GO:0002130">
    <property type="term" value="P:wobble position ribose methylation"/>
    <property type="evidence" value="ECO:0007669"/>
    <property type="project" value="TreeGrafter"/>
</dbReference>
<dbReference type="InterPro" id="IPR029028">
    <property type="entry name" value="Alpha/beta_knot_MTases"/>
</dbReference>
<dbReference type="CDD" id="cd18094">
    <property type="entry name" value="SpoU-like_TrmL"/>
    <property type="match status" value="1"/>
</dbReference>
<keyword evidence="5 6" id="KW-0819">tRNA processing</keyword>
<name>A0A8B4QDA8_9BACL</name>
<evidence type="ECO:0000259" key="8">
    <source>
        <dbReference type="Pfam" id="PF00588"/>
    </source>
</evidence>
<keyword evidence="12" id="KW-1185">Reference proteome</keyword>
<comment type="function">
    <text evidence="6">Could methylate the ribose at the nucleotide 34 wobble position in tRNA.</text>
</comment>
<evidence type="ECO:0000256" key="1">
    <source>
        <dbReference type="ARBA" id="ARBA00022490"/>
    </source>
</evidence>
<keyword evidence="3 6" id="KW-0808">Transferase</keyword>
<dbReference type="PIRSF" id="PIRSF029256">
    <property type="entry name" value="SpoU_TrmH_prd"/>
    <property type="match status" value="1"/>
</dbReference>
<dbReference type="PANTHER" id="PTHR42971">
    <property type="entry name" value="TRNA (CYTIDINE(34)-2'-O)-METHYLTRANSFERASE"/>
    <property type="match status" value="1"/>
</dbReference>
<sequence>MTLHIVLYQPEIPANTGNIARTCAGTNTHLHLIRPLGFSTDDKMLKRAGLDYWHSVNITYYENVEEFFEKHGKSTIYYIETFGTKNYTEFDYSDVNEEIFFMFGKETTGIPHELIEHEKHMCLQLPQSDHVRSLNLSNTAAIVIYEAHRQQGFKQING</sequence>
<dbReference type="PANTHER" id="PTHR42971:SF1">
    <property type="entry name" value="TRNA (CYTIDINE(34)-2'-O)-METHYLTRANSFERASE"/>
    <property type="match status" value="1"/>
</dbReference>
<dbReference type="Gene3D" id="3.40.1280.10">
    <property type="match status" value="1"/>
</dbReference>
<feature type="binding site" evidence="6 7">
    <location>
        <position position="79"/>
    </location>
    <ligand>
        <name>S-adenosyl-L-methionine</name>
        <dbReference type="ChEBI" id="CHEBI:59789"/>
    </ligand>
</feature>
<dbReference type="EC" id="2.1.1.207" evidence="6"/>
<feature type="binding site" evidence="6 7">
    <location>
        <position position="133"/>
    </location>
    <ligand>
        <name>S-adenosyl-L-methionine</name>
        <dbReference type="ChEBI" id="CHEBI:59789"/>
    </ligand>
</feature>
<dbReference type="Proteomes" id="UP000254330">
    <property type="component" value="Unassembled WGS sequence"/>
</dbReference>
<dbReference type="RefSeq" id="WP_109348495.1">
    <property type="nucleotide sequence ID" value="NZ_BJUE01000036.1"/>
</dbReference>
<comment type="similarity">
    <text evidence="6">Belongs to the class IV-like SAM-binding methyltransferase superfamily. RNA methyltransferase TrmH family. TrmL subfamily.</text>
</comment>
<dbReference type="InterPro" id="IPR029026">
    <property type="entry name" value="tRNA_m1G_MTases_N"/>
</dbReference>
<comment type="catalytic activity">
    <reaction evidence="6">
        <text>5-carboxymethylaminomethyluridine(34) in tRNA(Leu) + S-adenosyl-L-methionine = 5-carboxymethylaminomethyl-2'-O-methyluridine(34) in tRNA(Leu) + S-adenosyl-L-homocysteine + H(+)</text>
        <dbReference type="Rhea" id="RHEA:43088"/>
        <dbReference type="Rhea" id="RHEA-COMP:10333"/>
        <dbReference type="Rhea" id="RHEA-COMP:10334"/>
        <dbReference type="ChEBI" id="CHEBI:15378"/>
        <dbReference type="ChEBI" id="CHEBI:57856"/>
        <dbReference type="ChEBI" id="CHEBI:59789"/>
        <dbReference type="ChEBI" id="CHEBI:74508"/>
        <dbReference type="ChEBI" id="CHEBI:74511"/>
        <dbReference type="EC" id="2.1.1.207"/>
    </reaction>
</comment>
<evidence type="ECO:0000313" key="9">
    <source>
        <dbReference type="EMBL" id="STX10682.1"/>
    </source>
</evidence>
<organism evidence="9 11">
    <name type="scientific">Kurthia zopfii</name>
    <dbReference type="NCBI Taxonomy" id="1650"/>
    <lineage>
        <taxon>Bacteria</taxon>
        <taxon>Bacillati</taxon>
        <taxon>Bacillota</taxon>
        <taxon>Bacilli</taxon>
        <taxon>Bacillales</taxon>
        <taxon>Caryophanaceae</taxon>
        <taxon>Kurthia</taxon>
    </lineage>
</organism>
<dbReference type="OrthoDB" id="9789043at2"/>
<gene>
    <name evidence="9" type="primary">trmL</name>
    <name evidence="10" type="ORF">DFR61_102111</name>
    <name evidence="9" type="ORF">NCTC10597_02432</name>
</gene>
<dbReference type="GO" id="GO:0008175">
    <property type="term" value="F:tRNA methyltransferase activity"/>
    <property type="evidence" value="ECO:0007669"/>
    <property type="project" value="UniProtKB-UniRule"/>
</dbReference>
<comment type="subcellular location">
    <subcellularLocation>
        <location evidence="6">Cytoplasm</location>
    </subcellularLocation>
</comment>
<comment type="caution">
    <text evidence="9">The sequence shown here is derived from an EMBL/GenBank/DDBJ whole genome shotgun (WGS) entry which is preliminary data.</text>
</comment>
<dbReference type="AlphaFoldDB" id="A0A8B4QDA8"/>
<dbReference type="EMBL" id="SNZG01000002">
    <property type="protein sequence ID" value="TDR43428.1"/>
    <property type="molecule type" value="Genomic_DNA"/>
</dbReference>
<dbReference type="GO" id="GO:0003723">
    <property type="term" value="F:RNA binding"/>
    <property type="evidence" value="ECO:0007669"/>
    <property type="project" value="InterPro"/>
</dbReference>
<evidence type="ECO:0000256" key="7">
    <source>
        <dbReference type="PIRSR" id="PIRSR029256-1"/>
    </source>
</evidence>
<dbReference type="GO" id="GO:0008757">
    <property type="term" value="F:S-adenosylmethionine-dependent methyltransferase activity"/>
    <property type="evidence" value="ECO:0007669"/>
    <property type="project" value="UniProtKB-UniRule"/>
</dbReference>
<dbReference type="InterPro" id="IPR001537">
    <property type="entry name" value="SpoU_MeTrfase"/>
</dbReference>
<evidence type="ECO:0000256" key="4">
    <source>
        <dbReference type="ARBA" id="ARBA00022691"/>
    </source>
</evidence>
<feature type="binding site" evidence="6 7">
    <location>
        <position position="104"/>
    </location>
    <ligand>
        <name>S-adenosyl-L-methionine</name>
        <dbReference type="ChEBI" id="CHEBI:59789"/>
    </ligand>
</feature>
<dbReference type="GO" id="GO:0042802">
    <property type="term" value="F:identical protein binding"/>
    <property type="evidence" value="ECO:0007669"/>
    <property type="project" value="UniProtKB-ARBA"/>
</dbReference>
<keyword evidence="1 6" id="KW-0963">Cytoplasm</keyword>
<dbReference type="HAMAP" id="MF_01885">
    <property type="entry name" value="tRNA_methyltr_TrmL"/>
    <property type="match status" value="1"/>
</dbReference>
<keyword evidence="4 6" id="KW-0949">S-adenosyl-L-methionine</keyword>
<comment type="catalytic activity">
    <reaction evidence="6">
        <text>cytidine(34) in tRNA + S-adenosyl-L-methionine = 2'-O-methylcytidine(34) in tRNA + S-adenosyl-L-homocysteine + H(+)</text>
        <dbReference type="Rhea" id="RHEA:43084"/>
        <dbReference type="Rhea" id="RHEA-COMP:10331"/>
        <dbReference type="Rhea" id="RHEA-COMP:10332"/>
        <dbReference type="ChEBI" id="CHEBI:15378"/>
        <dbReference type="ChEBI" id="CHEBI:57856"/>
        <dbReference type="ChEBI" id="CHEBI:59789"/>
        <dbReference type="ChEBI" id="CHEBI:74495"/>
        <dbReference type="ChEBI" id="CHEBI:82748"/>
        <dbReference type="EC" id="2.1.1.207"/>
    </reaction>
</comment>
<dbReference type="InterPro" id="IPR016914">
    <property type="entry name" value="TrmL"/>
</dbReference>
<evidence type="ECO:0000256" key="6">
    <source>
        <dbReference type="HAMAP-Rule" id="MF_01885"/>
    </source>
</evidence>
<reference evidence="9 11" key="1">
    <citation type="submission" date="2018-06" db="EMBL/GenBank/DDBJ databases">
        <authorList>
            <consortium name="Pathogen Informatics"/>
            <person name="Doyle S."/>
        </authorList>
    </citation>
    <scope>NUCLEOTIDE SEQUENCE [LARGE SCALE GENOMIC DNA]</scope>
    <source>
        <strain evidence="9 11">NCTC10597</strain>
    </source>
</reference>
<evidence type="ECO:0000256" key="3">
    <source>
        <dbReference type="ARBA" id="ARBA00022679"/>
    </source>
</evidence>
<proteinExistence type="inferred from homology"/>
<dbReference type="Pfam" id="PF00588">
    <property type="entry name" value="SpoU_methylase"/>
    <property type="match status" value="1"/>
</dbReference>
<dbReference type="Proteomes" id="UP000294641">
    <property type="component" value="Unassembled WGS sequence"/>
</dbReference>
<dbReference type="SUPFAM" id="SSF75217">
    <property type="entry name" value="alpha/beta knot"/>
    <property type="match status" value="1"/>
</dbReference>
<dbReference type="FunFam" id="3.40.1280.10:FF:000002">
    <property type="entry name" value="Peptidylprolyl isomerase"/>
    <property type="match status" value="1"/>
</dbReference>